<sequence length="98" mass="11583">MPGVPTKSHDRSSSKPRNWIRRNSEFYKQFTILQMKRTCTCTYRSIQFFSLDASWTSQFYAALCSYFTIRLKLLVLGKNILLTDWFDLLSFHFPAVTN</sequence>
<name>A0A016TBP2_9BILA</name>
<dbReference type="EMBL" id="JARK01001454">
    <property type="protein sequence ID" value="EYC00092.1"/>
    <property type="molecule type" value="Genomic_DNA"/>
</dbReference>
<evidence type="ECO:0000313" key="2">
    <source>
        <dbReference type="Proteomes" id="UP000024635"/>
    </source>
</evidence>
<keyword evidence="2" id="KW-1185">Reference proteome</keyword>
<dbReference type="Proteomes" id="UP000024635">
    <property type="component" value="Unassembled WGS sequence"/>
</dbReference>
<dbReference type="AlphaFoldDB" id="A0A016TBP2"/>
<evidence type="ECO:0000313" key="1">
    <source>
        <dbReference type="EMBL" id="EYC00092.1"/>
    </source>
</evidence>
<reference evidence="2" key="1">
    <citation type="journal article" date="2015" name="Nat. Genet.">
        <title>The genome and transcriptome of the zoonotic hookworm Ancylostoma ceylanicum identify infection-specific gene families.</title>
        <authorList>
            <person name="Schwarz E.M."/>
            <person name="Hu Y."/>
            <person name="Antoshechkin I."/>
            <person name="Miller M.M."/>
            <person name="Sternberg P.W."/>
            <person name="Aroian R.V."/>
        </authorList>
    </citation>
    <scope>NUCLEOTIDE SEQUENCE</scope>
    <source>
        <strain evidence="2">HY135</strain>
    </source>
</reference>
<comment type="caution">
    <text evidence="1">The sequence shown here is derived from an EMBL/GenBank/DDBJ whole genome shotgun (WGS) entry which is preliminary data.</text>
</comment>
<organism evidence="1 2">
    <name type="scientific">Ancylostoma ceylanicum</name>
    <dbReference type="NCBI Taxonomy" id="53326"/>
    <lineage>
        <taxon>Eukaryota</taxon>
        <taxon>Metazoa</taxon>
        <taxon>Ecdysozoa</taxon>
        <taxon>Nematoda</taxon>
        <taxon>Chromadorea</taxon>
        <taxon>Rhabditida</taxon>
        <taxon>Rhabditina</taxon>
        <taxon>Rhabditomorpha</taxon>
        <taxon>Strongyloidea</taxon>
        <taxon>Ancylostomatidae</taxon>
        <taxon>Ancylostomatinae</taxon>
        <taxon>Ancylostoma</taxon>
    </lineage>
</organism>
<gene>
    <name evidence="1" type="primary">Acey_s0118.g768</name>
    <name evidence="1" type="ORF">Y032_0118g768</name>
</gene>
<accession>A0A016TBP2</accession>
<proteinExistence type="predicted"/>
<protein>
    <submittedName>
        <fullName evidence="1">Uncharacterized protein</fullName>
    </submittedName>
</protein>